<accession>A0A816X9F2</accession>
<name>A0A816X9F2_BRANA</name>
<dbReference type="AlphaFoldDB" id="A0A816X9F2"/>
<organism evidence="1">
    <name type="scientific">Brassica napus</name>
    <name type="common">Rape</name>
    <dbReference type="NCBI Taxonomy" id="3708"/>
    <lineage>
        <taxon>Eukaryota</taxon>
        <taxon>Viridiplantae</taxon>
        <taxon>Streptophyta</taxon>
        <taxon>Embryophyta</taxon>
        <taxon>Tracheophyta</taxon>
        <taxon>Spermatophyta</taxon>
        <taxon>Magnoliopsida</taxon>
        <taxon>eudicotyledons</taxon>
        <taxon>Gunneridae</taxon>
        <taxon>Pentapetalae</taxon>
        <taxon>rosids</taxon>
        <taxon>malvids</taxon>
        <taxon>Brassicales</taxon>
        <taxon>Brassicaceae</taxon>
        <taxon>Brassiceae</taxon>
        <taxon>Brassica</taxon>
    </lineage>
</organism>
<protein>
    <submittedName>
        <fullName evidence="1">(rape) hypothetical protein</fullName>
    </submittedName>
</protein>
<dbReference type="EMBL" id="HG994356">
    <property type="protein sequence ID" value="CAF2144289.1"/>
    <property type="molecule type" value="Genomic_DNA"/>
</dbReference>
<reference evidence="1" key="1">
    <citation type="submission" date="2021-01" db="EMBL/GenBank/DDBJ databases">
        <authorList>
            <consortium name="Genoscope - CEA"/>
            <person name="William W."/>
        </authorList>
    </citation>
    <scope>NUCLEOTIDE SEQUENCE</scope>
</reference>
<evidence type="ECO:0000313" key="1">
    <source>
        <dbReference type="EMBL" id="CAF2144289.1"/>
    </source>
</evidence>
<gene>
    <name evidence="1" type="ORF">DARMORV10_A02P38440.1</name>
</gene>
<dbReference type="Proteomes" id="UP001295469">
    <property type="component" value="Chromosome A02"/>
</dbReference>
<proteinExistence type="predicted"/>
<sequence>MWLRHFVVEKLQNGTVVEEVVTVERKLGKKLLRHETSASLSLSLLCL</sequence>